<dbReference type="SUPFAM" id="SSF53474">
    <property type="entry name" value="alpha/beta-Hydrolases"/>
    <property type="match status" value="1"/>
</dbReference>
<feature type="region of interest" description="Disordered" evidence="1">
    <location>
        <begin position="455"/>
        <end position="525"/>
    </location>
</feature>
<organism evidence="3 4">
    <name type="scientific">Stomoxys calcitrans</name>
    <name type="common">Stable fly</name>
    <name type="synonym">Conops calcitrans</name>
    <dbReference type="NCBI Taxonomy" id="35570"/>
    <lineage>
        <taxon>Eukaryota</taxon>
        <taxon>Metazoa</taxon>
        <taxon>Ecdysozoa</taxon>
        <taxon>Arthropoda</taxon>
        <taxon>Hexapoda</taxon>
        <taxon>Insecta</taxon>
        <taxon>Pterygota</taxon>
        <taxon>Neoptera</taxon>
        <taxon>Endopterygota</taxon>
        <taxon>Diptera</taxon>
        <taxon>Brachycera</taxon>
        <taxon>Muscomorpha</taxon>
        <taxon>Muscoidea</taxon>
        <taxon>Muscidae</taxon>
        <taxon>Stomoxys</taxon>
    </lineage>
</organism>
<dbReference type="Pfam" id="PF23154">
    <property type="entry name" value="KANSL3_1st"/>
    <property type="match status" value="1"/>
</dbReference>
<dbReference type="VEuPathDB" id="VectorBase:SCAU002484"/>
<dbReference type="STRING" id="35570.A0A1I8NVU0"/>
<gene>
    <name evidence="3" type="primary">106081678</name>
</gene>
<evidence type="ECO:0000256" key="1">
    <source>
        <dbReference type="SAM" id="MobiDB-lite"/>
    </source>
</evidence>
<dbReference type="Gene3D" id="3.40.50.1820">
    <property type="entry name" value="alpha/beta hydrolase"/>
    <property type="match status" value="1"/>
</dbReference>
<feature type="compositionally biased region" description="Basic and acidic residues" evidence="1">
    <location>
        <begin position="480"/>
        <end position="492"/>
    </location>
</feature>
<evidence type="ECO:0000313" key="3">
    <source>
        <dbReference type="EnsemblMetazoa" id="SCAU002484-PA"/>
    </source>
</evidence>
<dbReference type="FunFam" id="3.40.50.1820:FF:000147">
    <property type="entry name" value="uncharacterized protein LOC108093882 isoform X9"/>
    <property type="match status" value="1"/>
</dbReference>
<keyword evidence="4" id="KW-1185">Reference proteome</keyword>
<dbReference type="InterPro" id="IPR056519">
    <property type="entry name" value="KANSL3_1st"/>
</dbReference>
<evidence type="ECO:0000313" key="4">
    <source>
        <dbReference type="Proteomes" id="UP000095300"/>
    </source>
</evidence>
<sequence length="869" mass="96820">MEHSFFRDSNRVEISNGLQPARMILVRRPPQCPLCHTQPSEEEEDINDRNQAAIPFYNEKSTNETMNESERVAKFVENNNADNEDWEMKIEQIGWSTKQKSLFAKVARLLDNDQLSRLANCSRPDEAMQRRAIVDKSAVRMRRALASVAWETSLTQWLHSLLMNYLPASYMASYIDILQTLKSKLPTLMGKMLFGRPLNVNQEILMGPVVKKKWEPQIDVKSRELLHNAVILALPSMPMGGPVPNRLQKWYQHLATITQIVQVTLPNTGGYISRQPWEQVAEEIVSLTRVKINELRSEDPQRNIILIGFNAGASMALQVGRSEKVACIVCMGFAYNTYNGVRGTSDDQILYIKVPILFVIGQNSEKSSPEEIECLRENMRSQSSLVIVGSADDSLRVPTSKRKIENVTQSMVDTMVVDEIYDFIKNTLANPPGHRRPTKVNRDICKKLNKLASSEEYDCSGGQHKRKQEDSEDTTTVTKDLGDIKSKQDTKVVKKPKIQDPLQPKRKVGRPRTRPLPNTTKECKRLTGKHSQIYTSKPVLKGKASSMTGIMTIPRASPNNKLTTSRLPPISDIFTSTSVLKDRAHSMNRMMTTTGALAIGKQTSNRLPLMSEIHNPDATVITSIDYKSQNFESNCHTFPQCEEMVKMIPRNFPPNLGGSSAAVVTNMTIITSNQFEPYKPNLMPPSSATVGTNFNLCLPLKPVILPSPSKSCTLKPRPLLDQTHNDRLGVPQIGSMVTTIPSTATAQHCLSFDTPNGQFATALDNIPTFTIIKKSTAPQKPLLPITSTTTASSLTTNNLHVSNIMDMPVIFADNGCIISEDIDTYQTSNLDIASSGIDHQHLTGQPIEKKTNSPTIITCSKSGCNYLSL</sequence>
<dbReference type="Proteomes" id="UP000095300">
    <property type="component" value="Unassembled WGS sequence"/>
</dbReference>
<proteinExistence type="predicted"/>
<dbReference type="KEGG" id="scac:106081678"/>
<name>A0A1I8NVU0_STOCA</name>
<feature type="compositionally biased region" description="Basic residues" evidence="1">
    <location>
        <begin position="504"/>
        <end position="513"/>
    </location>
</feature>
<dbReference type="PANTHER" id="PTHR13136">
    <property type="entry name" value="TESTIS DEVELOPMENT PROTEIN PRTD"/>
    <property type="match status" value="1"/>
</dbReference>
<dbReference type="GO" id="GO:0045944">
    <property type="term" value="P:positive regulation of transcription by RNA polymerase II"/>
    <property type="evidence" value="ECO:0007669"/>
    <property type="project" value="TreeGrafter"/>
</dbReference>
<dbReference type="InterPro" id="IPR026555">
    <property type="entry name" value="NSL3/Tex30"/>
</dbReference>
<dbReference type="InterPro" id="IPR029058">
    <property type="entry name" value="AB_hydrolase_fold"/>
</dbReference>
<accession>A0A1I8NVU0</accession>
<reference evidence="3" key="1">
    <citation type="submission" date="2020-05" db="UniProtKB">
        <authorList>
            <consortium name="EnsemblMetazoa"/>
        </authorList>
    </citation>
    <scope>IDENTIFICATION</scope>
    <source>
        <strain evidence="3">USDA</strain>
    </source>
</reference>
<evidence type="ECO:0000259" key="2">
    <source>
        <dbReference type="Pfam" id="PF23154"/>
    </source>
</evidence>
<dbReference type="OrthoDB" id="6415022at2759"/>
<protein>
    <recommendedName>
        <fullName evidence="2">KANSL3 helical domain-containing protein</fullName>
    </recommendedName>
</protein>
<dbReference type="AlphaFoldDB" id="A0A1I8NVU0"/>
<feature type="domain" description="KANSL3 helical" evidence="2">
    <location>
        <begin position="62"/>
        <end position="188"/>
    </location>
</feature>
<dbReference type="GO" id="GO:0044545">
    <property type="term" value="C:NSL complex"/>
    <property type="evidence" value="ECO:0007669"/>
    <property type="project" value="TreeGrafter"/>
</dbReference>
<dbReference type="PANTHER" id="PTHR13136:SF16">
    <property type="entry name" value="KAT8 REGULATORY NSL COMPLEX SUBUNIT 3"/>
    <property type="match status" value="1"/>
</dbReference>
<dbReference type="EnsemblMetazoa" id="SCAU002484-RA">
    <property type="protein sequence ID" value="SCAU002484-PA"/>
    <property type="gene ID" value="SCAU002484"/>
</dbReference>